<organism evidence="1 2">
    <name type="scientific">Cryobacterium arcticum</name>
    <dbReference type="NCBI Taxonomy" id="670052"/>
    <lineage>
        <taxon>Bacteria</taxon>
        <taxon>Bacillati</taxon>
        <taxon>Actinomycetota</taxon>
        <taxon>Actinomycetes</taxon>
        <taxon>Micrococcales</taxon>
        <taxon>Microbacteriaceae</taxon>
        <taxon>Cryobacterium</taxon>
    </lineage>
</organism>
<evidence type="ECO:0000313" key="2">
    <source>
        <dbReference type="Proteomes" id="UP000092582"/>
    </source>
</evidence>
<evidence type="ECO:0000313" key="1">
    <source>
        <dbReference type="EMBL" id="ANP74495.1"/>
    </source>
</evidence>
<accession>A0A1B1BPP3</accession>
<dbReference type="InterPro" id="IPR009061">
    <property type="entry name" value="DNA-bd_dom_put_sf"/>
</dbReference>
<dbReference type="Proteomes" id="UP000092582">
    <property type="component" value="Chromosome 1"/>
</dbReference>
<proteinExistence type="predicted"/>
<gene>
    <name evidence="1" type="ORF">PA27867_3573</name>
</gene>
<dbReference type="OrthoDB" id="3267842at2"/>
<dbReference type="SUPFAM" id="SSF46955">
    <property type="entry name" value="Putative DNA-binding domain"/>
    <property type="match status" value="1"/>
</dbReference>
<name>A0A1B1BPP3_9MICO</name>
<dbReference type="RefSeq" id="WP_066598418.1">
    <property type="nucleotide sequence ID" value="NZ_CP016282.1"/>
</dbReference>
<dbReference type="STRING" id="670052.PA27867_3573"/>
<sequence>MSASRIILGPEQVREKTGHAVQTLYHWRTLSKQQGKLVGPRSFKLGRLVRYYEDDVDAWIAEQAKASA</sequence>
<evidence type="ECO:0008006" key="3">
    <source>
        <dbReference type="Google" id="ProtNLM"/>
    </source>
</evidence>
<dbReference type="KEGG" id="cart:PA27867_3573"/>
<dbReference type="EMBL" id="CP016282">
    <property type="protein sequence ID" value="ANP74495.1"/>
    <property type="molecule type" value="Genomic_DNA"/>
</dbReference>
<protein>
    <recommendedName>
        <fullName evidence="3">DNA-binding protein</fullName>
    </recommendedName>
</protein>
<reference evidence="1 2" key="1">
    <citation type="submission" date="2016-06" db="EMBL/GenBank/DDBJ databases">
        <title>Genome sequencing of Cryobacterium arcticum PAMC 27867.</title>
        <authorList>
            <person name="Lee J."/>
            <person name="Kim O.-S."/>
        </authorList>
    </citation>
    <scope>NUCLEOTIDE SEQUENCE [LARGE SCALE GENOMIC DNA]</scope>
    <source>
        <strain evidence="1 2">PAMC 27867</strain>
    </source>
</reference>
<keyword evidence="2" id="KW-1185">Reference proteome</keyword>
<dbReference type="AlphaFoldDB" id="A0A1B1BPP3"/>